<dbReference type="OrthoDB" id="4460609at2"/>
<accession>A0A1X1RMM5</accession>
<gene>
    <name evidence="1" type="ORF">AWC04_01240</name>
</gene>
<sequence length="119" mass="11980">MIITGALLAESASVVDNKLNVTGGVVSKCRAGQERICNPMLVVLLSSEPGETSATIDLTVTGPVGGPQHAQVPVAEASLGGEVGFMLLPLALAVPVDGRYLISVGAADGSIELPLEVMG</sequence>
<evidence type="ECO:0000313" key="2">
    <source>
        <dbReference type="Proteomes" id="UP000193484"/>
    </source>
</evidence>
<name>A0A1X1RMM5_MYCFA</name>
<dbReference type="RefSeq" id="WP_085092503.1">
    <property type="nucleotide sequence ID" value="NZ_AP022603.1"/>
</dbReference>
<dbReference type="EMBL" id="LQOJ01000006">
    <property type="protein sequence ID" value="ORV09708.1"/>
    <property type="molecule type" value="Genomic_DNA"/>
</dbReference>
<comment type="caution">
    <text evidence="1">The sequence shown here is derived from an EMBL/GenBank/DDBJ whole genome shotgun (WGS) entry which is preliminary data.</text>
</comment>
<keyword evidence="2" id="KW-1185">Reference proteome</keyword>
<protein>
    <submittedName>
        <fullName evidence="1">Uncharacterized protein</fullName>
    </submittedName>
</protein>
<dbReference type="Proteomes" id="UP000193484">
    <property type="component" value="Unassembled WGS sequence"/>
</dbReference>
<evidence type="ECO:0000313" key="1">
    <source>
        <dbReference type="EMBL" id="ORV09708.1"/>
    </source>
</evidence>
<proteinExistence type="predicted"/>
<organism evidence="1 2">
    <name type="scientific">Mycolicibacterium fallax</name>
    <name type="common">Mycobacterium fallax</name>
    <dbReference type="NCBI Taxonomy" id="1793"/>
    <lineage>
        <taxon>Bacteria</taxon>
        <taxon>Bacillati</taxon>
        <taxon>Actinomycetota</taxon>
        <taxon>Actinomycetes</taxon>
        <taxon>Mycobacteriales</taxon>
        <taxon>Mycobacteriaceae</taxon>
        <taxon>Mycolicibacterium</taxon>
    </lineage>
</organism>
<reference evidence="1 2" key="1">
    <citation type="submission" date="2016-01" db="EMBL/GenBank/DDBJ databases">
        <title>The new phylogeny of the genus Mycobacterium.</title>
        <authorList>
            <person name="Tarcisio F."/>
            <person name="Conor M."/>
            <person name="Antonella G."/>
            <person name="Elisabetta G."/>
            <person name="Giulia F.S."/>
            <person name="Sara T."/>
            <person name="Anna F."/>
            <person name="Clotilde B."/>
            <person name="Roberto B."/>
            <person name="Veronica D.S."/>
            <person name="Fabio R."/>
            <person name="Monica P."/>
            <person name="Olivier J."/>
            <person name="Enrico T."/>
            <person name="Nicola S."/>
        </authorList>
    </citation>
    <scope>NUCLEOTIDE SEQUENCE [LARGE SCALE GENOMIC DNA]</scope>
    <source>
        <strain evidence="1 2">DSM 44179</strain>
    </source>
</reference>
<dbReference type="AlphaFoldDB" id="A0A1X1RMM5"/>